<dbReference type="AlphaFoldDB" id="A0A9N9F928"/>
<feature type="compositionally biased region" description="Polar residues" evidence="1">
    <location>
        <begin position="264"/>
        <end position="274"/>
    </location>
</feature>
<dbReference type="EMBL" id="CAJVPK010000490">
    <property type="protein sequence ID" value="CAG8517078.1"/>
    <property type="molecule type" value="Genomic_DNA"/>
</dbReference>
<evidence type="ECO:0000256" key="1">
    <source>
        <dbReference type="SAM" id="MobiDB-lite"/>
    </source>
</evidence>
<accession>A0A9N9F928</accession>
<keyword evidence="3" id="KW-1185">Reference proteome</keyword>
<proteinExistence type="predicted"/>
<dbReference type="OrthoDB" id="5596129at2759"/>
<reference evidence="2" key="1">
    <citation type="submission" date="2021-06" db="EMBL/GenBank/DDBJ databases">
        <authorList>
            <person name="Kallberg Y."/>
            <person name="Tangrot J."/>
            <person name="Rosling A."/>
        </authorList>
    </citation>
    <scope>NUCLEOTIDE SEQUENCE</scope>
    <source>
        <strain evidence="2">AZ414A</strain>
    </source>
</reference>
<gene>
    <name evidence="2" type="ORF">DEBURN_LOCUS5472</name>
</gene>
<name>A0A9N9F928_9GLOM</name>
<comment type="caution">
    <text evidence="2">The sequence shown here is derived from an EMBL/GenBank/DDBJ whole genome shotgun (WGS) entry which is preliminary data.</text>
</comment>
<organism evidence="2 3">
    <name type="scientific">Diversispora eburnea</name>
    <dbReference type="NCBI Taxonomy" id="1213867"/>
    <lineage>
        <taxon>Eukaryota</taxon>
        <taxon>Fungi</taxon>
        <taxon>Fungi incertae sedis</taxon>
        <taxon>Mucoromycota</taxon>
        <taxon>Glomeromycotina</taxon>
        <taxon>Glomeromycetes</taxon>
        <taxon>Diversisporales</taxon>
        <taxon>Diversisporaceae</taxon>
        <taxon>Diversispora</taxon>
    </lineage>
</organism>
<protein>
    <submittedName>
        <fullName evidence="2">2184_t:CDS:1</fullName>
    </submittedName>
</protein>
<feature type="region of interest" description="Disordered" evidence="1">
    <location>
        <begin position="244"/>
        <end position="287"/>
    </location>
</feature>
<evidence type="ECO:0000313" key="2">
    <source>
        <dbReference type="EMBL" id="CAG8517078.1"/>
    </source>
</evidence>
<dbReference type="Proteomes" id="UP000789706">
    <property type="component" value="Unassembled WGS sequence"/>
</dbReference>
<sequence>MSPNNLTITGIPIWNSFICSQNLTRVTVETVKRGINTGDDARTIDKTTPLSESYTSKTNTNALISGDWTSSTGVWPCYIFNNSNKDKFKPGTIDQLIITAYANRNQPQRDTGLIFGIFDDNRPLNMIEPFTAGIPSINTFTFTLTEKVDINNKEEWSYTVNKQNTYIASTFGNNSIIGEFLYSPETYTVIKFEEKFKHTVYDIIGATGGDFTIALALWVILFGRGKYKSWGLIQRFILRNSPDVRKKDGTDRDDDDGRNKNDLESQIDQTQQQLHHSESNNEYIDDGSEGLAKLTSEEFTKKINKINEKLFTLEQTIRKHYLSGFKLHDSDLKKPKKNENIV</sequence>
<evidence type="ECO:0000313" key="3">
    <source>
        <dbReference type="Proteomes" id="UP000789706"/>
    </source>
</evidence>
<feature type="compositionally biased region" description="Basic and acidic residues" evidence="1">
    <location>
        <begin position="244"/>
        <end position="263"/>
    </location>
</feature>